<dbReference type="PIRSF" id="PIRSF017393">
    <property type="entry name" value="MTase_SAV2177"/>
    <property type="match status" value="1"/>
</dbReference>
<dbReference type="InterPro" id="IPR029063">
    <property type="entry name" value="SAM-dependent_MTases_sf"/>
</dbReference>
<keyword evidence="3" id="KW-1185">Reference proteome</keyword>
<dbReference type="SUPFAM" id="SSF53335">
    <property type="entry name" value="S-adenosyl-L-methionine-dependent methyltransferases"/>
    <property type="match status" value="1"/>
</dbReference>
<dbReference type="Gene3D" id="3.40.50.150">
    <property type="entry name" value="Vaccinia Virus protein VP39"/>
    <property type="match status" value="1"/>
</dbReference>
<dbReference type="AlphaFoldDB" id="A0A0S4QH51"/>
<dbReference type="GO" id="GO:0032259">
    <property type="term" value="P:methylation"/>
    <property type="evidence" value="ECO:0007669"/>
    <property type="project" value="UniProtKB-KW"/>
</dbReference>
<sequence length="282" mass="30822">MSQDKPARNPLARAIHEPPAGWSPEGIDTSVPSIARVYDAILGGKDNFPVDRAVADELMRLAPRGRQSALYNRALLGRGVRFMASQGIRQFIDLGSGLPTAQNTHETAQAAAPDARVVYVDNDPIVLAHGRALLAENENTSVLTADFRSPEQVLNHPELTGIIDFDQPVALLLFAVVHHIEDAEDPAGILATYREHLAPGSYLFLSHFVTHGEETAELEKVMLADLGRGRFRTIAEITAFFDGFELLEPGVTYTPLWRPEEPLPDPLTLTERLVAGGLARKP</sequence>
<dbReference type="Proteomes" id="UP000198802">
    <property type="component" value="Unassembled WGS sequence"/>
</dbReference>
<dbReference type="InterPro" id="IPR006764">
    <property type="entry name" value="SAM_dep_MeTrfase_SAV2177_type"/>
</dbReference>
<evidence type="ECO:0000256" key="1">
    <source>
        <dbReference type="SAM" id="MobiDB-lite"/>
    </source>
</evidence>
<keyword evidence="2" id="KW-0808">Transferase</keyword>
<dbReference type="CDD" id="cd02440">
    <property type="entry name" value="AdoMet_MTases"/>
    <property type="match status" value="1"/>
</dbReference>
<evidence type="ECO:0000313" key="2">
    <source>
        <dbReference type="EMBL" id="CUU54585.1"/>
    </source>
</evidence>
<dbReference type="Pfam" id="PF04672">
    <property type="entry name" value="Methyltransf_19"/>
    <property type="match status" value="1"/>
</dbReference>
<organism evidence="2 3">
    <name type="scientific">Parafrankia irregularis</name>
    <dbReference type="NCBI Taxonomy" id="795642"/>
    <lineage>
        <taxon>Bacteria</taxon>
        <taxon>Bacillati</taxon>
        <taxon>Actinomycetota</taxon>
        <taxon>Actinomycetes</taxon>
        <taxon>Frankiales</taxon>
        <taxon>Frankiaceae</taxon>
        <taxon>Parafrankia</taxon>
    </lineage>
</organism>
<dbReference type="EMBL" id="FAOZ01000003">
    <property type="protein sequence ID" value="CUU54585.1"/>
    <property type="molecule type" value="Genomic_DNA"/>
</dbReference>
<protein>
    <submittedName>
        <fullName evidence="2">S-adenosyl methyltransferase</fullName>
    </submittedName>
</protein>
<proteinExistence type="predicted"/>
<dbReference type="RefSeq" id="WP_193209667.1">
    <property type="nucleotide sequence ID" value="NZ_FAOZ01000003.1"/>
</dbReference>
<feature type="region of interest" description="Disordered" evidence="1">
    <location>
        <begin position="1"/>
        <end position="27"/>
    </location>
</feature>
<keyword evidence="2" id="KW-0489">Methyltransferase</keyword>
<accession>A0A0S4QH51</accession>
<reference evidence="3" key="1">
    <citation type="submission" date="2015-11" db="EMBL/GenBank/DDBJ databases">
        <authorList>
            <person name="Varghese N."/>
        </authorList>
    </citation>
    <scope>NUCLEOTIDE SEQUENCE [LARGE SCALE GENOMIC DNA]</scope>
    <source>
        <strain evidence="3">DSM 45899</strain>
    </source>
</reference>
<gene>
    <name evidence="2" type="ORF">Ga0074812_10375</name>
</gene>
<dbReference type="GO" id="GO:0008168">
    <property type="term" value="F:methyltransferase activity"/>
    <property type="evidence" value="ECO:0007669"/>
    <property type="project" value="UniProtKB-KW"/>
</dbReference>
<name>A0A0S4QH51_9ACTN</name>
<evidence type="ECO:0000313" key="3">
    <source>
        <dbReference type="Proteomes" id="UP000198802"/>
    </source>
</evidence>